<keyword evidence="3 6" id="KW-0227">DNA damage</keyword>
<keyword evidence="4 6" id="KW-0378">Hydrolase</keyword>
<dbReference type="Gene3D" id="3.40.960.10">
    <property type="entry name" value="VSR Endonuclease"/>
    <property type="match status" value="1"/>
</dbReference>
<dbReference type="NCBIfam" id="TIGR00632">
    <property type="entry name" value="vsr"/>
    <property type="match status" value="1"/>
</dbReference>
<evidence type="ECO:0000313" key="7">
    <source>
        <dbReference type="EMBL" id="CDZ46988.1"/>
    </source>
</evidence>
<dbReference type="AlphaFoldDB" id="A0A0T7GIJ1"/>
<dbReference type="InterPro" id="IPR011335">
    <property type="entry name" value="Restrct_endonuc-II-like"/>
</dbReference>
<evidence type="ECO:0000256" key="6">
    <source>
        <dbReference type="PIRNR" id="PIRNR018267"/>
    </source>
</evidence>
<protein>
    <recommendedName>
        <fullName evidence="6">Very short patch repair endonuclease</fullName>
        <ecNumber evidence="6">3.1.-.-</ecNumber>
    </recommendedName>
</protein>
<dbReference type="CDD" id="cd00221">
    <property type="entry name" value="Vsr"/>
    <property type="match status" value="1"/>
</dbReference>
<dbReference type="EC" id="3.1.-.-" evidence="6"/>
<dbReference type="GO" id="GO:0006298">
    <property type="term" value="P:mismatch repair"/>
    <property type="evidence" value="ECO:0007669"/>
    <property type="project" value="UniProtKB-UniRule"/>
</dbReference>
<evidence type="ECO:0000256" key="4">
    <source>
        <dbReference type="ARBA" id="ARBA00022801"/>
    </source>
</evidence>
<evidence type="ECO:0000313" key="8">
    <source>
        <dbReference type="Proteomes" id="UP000039660"/>
    </source>
</evidence>
<dbReference type="EMBL" id="CCRK01000003">
    <property type="protein sequence ID" value="CDZ46988.1"/>
    <property type="molecule type" value="Genomic_DNA"/>
</dbReference>
<dbReference type="Proteomes" id="UP000039660">
    <property type="component" value="Unassembled WGS sequence"/>
</dbReference>
<organism evidence="7 8">
    <name type="scientific">Neorhizobium galegae bv. officinalis</name>
    <dbReference type="NCBI Taxonomy" id="323656"/>
    <lineage>
        <taxon>Bacteria</taxon>
        <taxon>Pseudomonadati</taxon>
        <taxon>Pseudomonadota</taxon>
        <taxon>Alphaproteobacteria</taxon>
        <taxon>Hyphomicrobiales</taxon>
        <taxon>Rhizobiaceae</taxon>
        <taxon>Rhizobium/Agrobacterium group</taxon>
        <taxon>Neorhizobium</taxon>
    </lineage>
</organism>
<reference evidence="7 8" key="1">
    <citation type="submission" date="2014-08" db="EMBL/GenBank/DDBJ databases">
        <authorList>
            <person name="Chen Y.-H."/>
        </authorList>
    </citation>
    <scope>NUCLEOTIDE SEQUENCE [LARGE SCALE GENOMIC DNA]</scope>
</reference>
<evidence type="ECO:0000256" key="5">
    <source>
        <dbReference type="ARBA" id="ARBA00023204"/>
    </source>
</evidence>
<evidence type="ECO:0000256" key="2">
    <source>
        <dbReference type="ARBA" id="ARBA00022759"/>
    </source>
</evidence>
<dbReference type="InterPro" id="IPR004603">
    <property type="entry name" value="DNA_mismatch_endonuc_vsr"/>
</dbReference>
<dbReference type="Pfam" id="PF03852">
    <property type="entry name" value="Vsr"/>
    <property type="match status" value="1"/>
</dbReference>
<comment type="similarity">
    <text evidence="6">Belongs to the vsr family.</text>
</comment>
<comment type="function">
    <text evidence="6">May nick specific sequences that contain T:G mispairs resulting from m5C-deamination.</text>
</comment>
<name>A0A0T7GIJ1_NEOGA</name>
<sequence length="140" mass="16437">MPVESKDHRSWTMSRVKGKDTTPEIAVRRLLRELGYGYRLHAKDLPGKPDIVFRGRRKAIFVHGCFWHRHPDPTCKLARLPKSNVDFWETKLTDNFERDKRTEAALRNEGWKTLNVWECQIKDTEVLSQTLAEFLSDDKA</sequence>
<keyword evidence="5 6" id="KW-0234">DNA repair</keyword>
<keyword evidence="2 6" id="KW-0255">Endonuclease</keyword>
<accession>A0A0T7GIJ1</accession>
<dbReference type="GO" id="GO:0016787">
    <property type="term" value="F:hydrolase activity"/>
    <property type="evidence" value="ECO:0007669"/>
    <property type="project" value="UniProtKB-KW"/>
</dbReference>
<dbReference type="SUPFAM" id="SSF52980">
    <property type="entry name" value="Restriction endonuclease-like"/>
    <property type="match status" value="1"/>
</dbReference>
<keyword evidence="1 6" id="KW-0540">Nuclease</keyword>
<dbReference type="PIRSF" id="PIRSF018267">
    <property type="entry name" value="VSR_endonuc"/>
    <property type="match status" value="1"/>
</dbReference>
<dbReference type="GO" id="GO:0004519">
    <property type="term" value="F:endonuclease activity"/>
    <property type="evidence" value="ECO:0007669"/>
    <property type="project" value="UniProtKB-KW"/>
</dbReference>
<evidence type="ECO:0000256" key="1">
    <source>
        <dbReference type="ARBA" id="ARBA00022722"/>
    </source>
</evidence>
<gene>
    <name evidence="7" type="ORF">NGAL_HAMBI1189_16860</name>
</gene>
<proteinExistence type="inferred from homology"/>
<dbReference type="RefSeq" id="WP_080955063.1">
    <property type="nucleotide sequence ID" value="NZ_CCRK01000003.1"/>
</dbReference>
<evidence type="ECO:0000256" key="3">
    <source>
        <dbReference type="ARBA" id="ARBA00022763"/>
    </source>
</evidence>